<dbReference type="GO" id="GO:0005634">
    <property type="term" value="C:nucleus"/>
    <property type="evidence" value="ECO:0007669"/>
    <property type="project" value="TreeGrafter"/>
</dbReference>
<dbReference type="GO" id="GO:0006325">
    <property type="term" value="P:chromatin organization"/>
    <property type="evidence" value="ECO:0007669"/>
    <property type="project" value="TreeGrafter"/>
</dbReference>
<evidence type="ECO:0000256" key="1">
    <source>
        <dbReference type="SAM" id="MobiDB-lite"/>
    </source>
</evidence>
<feature type="compositionally biased region" description="Basic and acidic residues" evidence="1">
    <location>
        <begin position="742"/>
        <end position="753"/>
    </location>
</feature>
<organism evidence="3">
    <name type="scientific">Oryza brachyantha</name>
    <name type="common">malo sina</name>
    <dbReference type="NCBI Taxonomy" id="4533"/>
    <lineage>
        <taxon>Eukaryota</taxon>
        <taxon>Viridiplantae</taxon>
        <taxon>Streptophyta</taxon>
        <taxon>Embryophyta</taxon>
        <taxon>Tracheophyta</taxon>
        <taxon>Spermatophyta</taxon>
        <taxon>Magnoliopsida</taxon>
        <taxon>Liliopsida</taxon>
        <taxon>Poales</taxon>
        <taxon>Poaceae</taxon>
        <taxon>BOP clade</taxon>
        <taxon>Oryzoideae</taxon>
        <taxon>Oryzeae</taxon>
        <taxon>Oryzinae</taxon>
        <taxon>Oryza</taxon>
    </lineage>
</organism>
<keyword evidence="4" id="KW-1185">Reference proteome</keyword>
<dbReference type="Proteomes" id="UP000006038">
    <property type="component" value="Chromosome 1"/>
</dbReference>
<feature type="domain" description="Hpc2-related" evidence="2">
    <location>
        <begin position="150"/>
        <end position="198"/>
    </location>
</feature>
<feature type="compositionally biased region" description="Low complexity" evidence="1">
    <location>
        <begin position="96"/>
        <end position="108"/>
    </location>
</feature>
<reference evidence="3" key="1">
    <citation type="journal article" date="2013" name="Nat. Commun.">
        <title>Whole-genome sequencing of Oryza brachyantha reveals mechanisms underlying Oryza genome evolution.</title>
        <authorList>
            <person name="Chen J."/>
            <person name="Huang Q."/>
            <person name="Gao D."/>
            <person name="Wang J."/>
            <person name="Lang Y."/>
            <person name="Liu T."/>
            <person name="Li B."/>
            <person name="Bai Z."/>
            <person name="Luis Goicoechea J."/>
            <person name="Liang C."/>
            <person name="Chen C."/>
            <person name="Zhang W."/>
            <person name="Sun S."/>
            <person name="Liao Y."/>
            <person name="Zhang X."/>
            <person name="Yang L."/>
            <person name="Song C."/>
            <person name="Wang M."/>
            <person name="Shi J."/>
            <person name="Liu G."/>
            <person name="Liu J."/>
            <person name="Zhou H."/>
            <person name="Zhou W."/>
            <person name="Yu Q."/>
            <person name="An N."/>
            <person name="Chen Y."/>
            <person name="Cai Q."/>
            <person name="Wang B."/>
            <person name="Liu B."/>
            <person name="Min J."/>
            <person name="Huang Y."/>
            <person name="Wu H."/>
            <person name="Li Z."/>
            <person name="Zhang Y."/>
            <person name="Yin Y."/>
            <person name="Song W."/>
            <person name="Jiang J."/>
            <person name="Jackson S.A."/>
            <person name="Wing R.A."/>
            <person name="Wang J."/>
            <person name="Chen M."/>
        </authorList>
    </citation>
    <scope>NUCLEOTIDE SEQUENCE [LARGE SCALE GENOMIC DNA]</scope>
    <source>
        <strain evidence="3">cv. IRGC 101232</strain>
    </source>
</reference>
<dbReference type="OMA" id="GEYYHED"/>
<dbReference type="STRING" id="4533.J3L6H3"/>
<feature type="region of interest" description="Disordered" evidence="1">
    <location>
        <begin position="202"/>
        <end position="252"/>
    </location>
</feature>
<feature type="region of interest" description="Disordered" evidence="1">
    <location>
        <begin position="86"/>
        <end position="129"/>
    </location>
</feature>
<evidence type="ECO:0000313" key="4">
    <source>
        <dbReference type="Proteomes" id="UP000006038"/>
    </source>
</evidence>
<dbReference type="AlphaFoldDB" id="J3L6H3"/>
<dbReference type="InterPro" id="IPR014840">
    <property type="entry name" value="HRD"/>
</dbReference>
<dbReference type="PANTHER" id="PTHR21669:SF28">
    <property type="entry name" value="YEMANUCLEIN"/>
    <property type="match status" value="1"/>
</dbReference>
<proteinExistence type="predicted"/>
<feature type="compositionally biased region" description="Acidic residues" evidence="1">
    <location>
        <begin position="149"/>
        <end position="165"/>
    </location>
</feature>
<dbReference type="Gramene" id="OB01G48290.1">
    <property type="protein sequence ID" value="OB01G48290.1"/>
    <property type="gene ID" value="OB01G48290"/>
</dbReference>
<evidence type="ECO:0000259" key="2">
    <source>
        <dbReference type="Pfam" id="PF08729"/>
    </source>
</evidence>
<reference evidence="3" key="2">
    <citation type="submission" date="2013-04" db="UniProtKB">
        <authorList>
            <consortium name="EnsemblPlants"/>
        </authorList>
    </citation>
    <scope>IDENTIFICATION</scope>
</reference>
<sequence>MERGMCDGGVDPRFDEADSPSRPLLLAISLDKGTATLKSSTIVVNLYRGCLDPKGKGQWRQVFSVELKSGETTIVSWKKLLREAGHAATSPPPAAPALAASEPAFPALPGQPGAVHPPENDSKDPAQPNRFSAVIEKIERLYMGKHSSDEEDLDDVPDDDQYDTEDSFIDDAELDEYFEVDNLKTKHDGYFVNKGKLEQIEAGTSANAAPKKRRRKDSSSGHIENNQVAPVDYSSIGNMPGKSAARSGPHVGKKLTNSNLGYGEYYHEDNRVVKNITGAPGVHKRKSMDFPMGSDTVASTKISSKDMPHASSELKDLEKHKVAAVQPTDFTHRSKTVEAYDYAYSAYRDRETSMQLDFQQKRAYTGENRDPTNKIHRKEKHGMGEFSGMATTGVVYSAQVMPITSREGSGTKPKGTRLERAIRDLEKIAAEYRPPAIDMNELDLNGQVTVKRRLPPEVKQKLAKVARLSANQGKIQEHALMDRLMGIVGHIVQRRTLRRNMKEMVESGLSAKQEKADKFQRVKMEINEMIKSRVAAKAKVNEHQGGTSDDFQIANDDKRSLKAKSVMDSTLEDRICDLYDLYVEGMDEDKGPQSRKLYVELAELWPEGSMDNVGIKDAIYRSKERRKALYNQQKVRSEEKLKRRRLAAAAKLRDGYPVVMQSALVQQVTQPPMTKPVTSYPVTDHGQNQGSKGFDRVREISANPDDANRNAGEMMKKKKRKPESDLVDTQANAVKAPPQPPVEKHKAPKRADEAGGPVLCLPFYDQQPS</sequence>
<dbReference type="eggNOG" id="ENOG502QRNW">
    <property type="taxonomic scope" value="Eukaryota"/>
</dbReference>
<feature type="compositionally biased region" description="Polar residues" evidence="1">
    <location>
        <begin position="669"/>
        <end position="691"/>
    </location>
</feature>
<dbReference type="PANTHER" id="PTHR21669">
    <property type="entry name" value="CAPZ-INTERACTING PROTEIN AND RELATED PROTEINS"/>
    <property type="match status" value="1"/>
</dbReference>
<dbReference type="EnsemblPlants" id="OB01G48290.1">
    <property type="protein sequence ID" value="OB01G48290.1"/>
    <property type="gene ID" value="OB01G48290"/>
</dbReference>
<protein>
    <recommendedName>
        <fullName evidence="2">Hpc2-related domain-containing protein</fullName>
    </recommendedName>
</protein>
<evidence type="ECO:0000313" key="3">
    <source>
        <dbReference type="EnsemblPlants" id="OB01G48290.1"/>
    </source>
</evidence>
<dbReference type="HOGENOM" id="CLU_016217_0_0_1"/>
<feature type="region of interest" description="Disordered" evidence="1">
    <location>
        <begin position="669"/>
        <end position="769"/>
    </location>
</feature>
<dbReference type="Pfam" id="PF08729">
    <property type="entry name" value="HUN"/>
    <property type="match status" value="1"/>
</dbReference>
<feature type="region of interest" description="Disordered" evidence="1">
    <location>
        <begin position="145"/>
        <end position="165"/>
    </location>
</feature>
<name>J3L6H3_ORYBR</name>
<accession>J3L6H3</accession>